<dbReference type="SMART" id="SM00448">
    <property type="entry name" value="REC"/>
    <property type="match status" value="1"/>
</dbReference>
<keyword evidence="9" id="KW-1185">Reference proteome</keyword>
<evidence type="ECO:0000256" key="2">
    <source>
        <dbReference type="ARBA" id="ARBA00023015"/>
    </source>
</evidence>
<accession>A0A1H6IY69</accession>
<dbReference type="STRING" id="370526.SAMN04489835_1235"/>
<dbReference type="PROSITE" id="PS50043">
    <property type="entry name" value="HTH_LUXR_2"/>
    <property type="match status" value="1"/>
</dbReference>
<keyword evidence="2" id="KW-0805">Transcription regulation</keyword>
<dbReference type="AlphaFoldDB" id="A0A1H6IY69"/>
<dbReference type="InterPro" id="IPR058245">
    <property type="entry name" value="NreC/VraR/RcsB-like_REC"/>
</dbReference>
<dbReference type="CDD" id="cd17535">
    <property type="entry name" value="REC_NarL-like"/>
    <property type="match status" value="1"/>
</dbReference>
<dbReference type="SUPFAM" id="SSF52172">
    <property type="entry name" value="CheY-like"/>
    <property type="match status" value="1"/>
</dbReference>
<dbReference type="Gene3D" id="3.40.50.2300">
    <property type="match status" value="1"/>
</dbReference>
<protein>
    <submittedName>
        <fullName evidence="8">DNA-binding response regulator, NarL/FixJ family, contains REC and HTH domains</fullName>
    </submittedName>
</protein>
<dbReference type="InterPro" id="IPR039420">
    <property type="entry name" value="WalR-like"/>
</dbReference>
<dbReference type="Pfam" id="PF00196">
    <property type="entry name" value="GerE"/>
    <property type="match status" value="1"/>
</dbReference>
<feature type="modified residue" description="4-aspartylphosphate" evidence="5">
    <location>
        <position position="53"/>
    </location>
</feature>
<sequence length="220" mass="23422">MIQVVVADDNALIRAGVVRLLEREGIAVVDVACDADQLLASVEAHTPDVVVTDIQMPSRQGRDGLTAAIALRQRHPGIGVLVLSQYCEEEYALSLVGDRAEGVGYLLKEKLVEPDVLHDAVRRIAAGGSVLDPDVIARLAGRPRPGGRTSALTPREHDVLRLMATGLSNAGIAGELVVSVAAVERHVTSIFSKLGLYQEDTDQHRRVAAVLTFLSGSAPQ</sequence>
<gene>
    <name evidence="8" type="ORF">SAMN04489835_1235</name>
</gene>
<evidence type="ECO:0000256" key="1">
    <source>
        <dbReference type="ARBA" id="ARBA00022553"/>
    </source>
</evidence>
<dbReference type="GO" id="GO:0003677">
    <property type="term" value="F:DNA binding"/>
    <property type="evidence" value="ECO:0007669"/>
    <property type="project" value="UniProtKB-KW"/>
</dbReference>
<evidence type="ECO:0000256" key="5">
    <source>
        <dbReference type="PROSITE-ProRule" id="PRU00169"/>
    </source>
</evidence>
<dbReference type="SMART" id="SM00421">
    <property type="entry name" value="HTH_LUXR"/>
    <property type="match status" value="1"/>
</dbReference>
<dbReference type="PROSITE" id="PS50110">
    <property type="entry name" value="RESPONSE_REGULATORY"/>
    <property type="match status" value="1"/>
</dbReference>
<organism evidence="8 9">
    <name type="scientific">Mycolicibacterium rutilum</name>
    <name type="common">Mycobacterium rutilum</name>
    <dbReference type="NCBI Taxonomy" id="370526"/>
    <lineage>
        <taxon>Bacteria</taxon>
        <taxon>Bacillati</taxon>
        <taxon>Actinomycetota</taxon>
        <taxon>Actinomycetes</taxon>
        <taxon>Mycobacteriales</taxon>
        <taxon>Mycobacteriaceae</taxon>
        <taxon>Mycolicibacterium</taxon>
    </lineage>
</organism>
<dbReference type="PANTHER" id="PTHR43214:SF24">
    <property type="entry name" value="TRANSCRIPTIONAL REGULATORY PROTEIN NARL-RELATED"/>
    <property type="match status" value="1"/>
</dbReference>
<dbReference type="GO" id="GO:0006355">
    <property type="term" value="P:regulation of DNA-templated transcription"/>
    <property type="evidence" value="ECO:0007669"/>
    <property type="project" value="InterPro"/>
</dbReference>
<dbReference type="OrthoDB" id="9808843at2"/>
<proteinExistence type="predicted"/>
<dbReference type="Proteomes" id="UP000182915">
    <property type="component" value="Chromosome I"/>
</dbReference>
<dbReference type="InterPro" id="IPR001789">
    <property type="entry name" value="Sig_transdc_resp-reg_receiver"/>
</dbReference>
<dbReference type="GO" id="GO:0000160">
    <property type="term" value="P:phosphorelay signal transduction system"/>
    <property type="evidence" value="ECO:0007669"/>
    <property type="project" value="InterPro"/>
</dbReference>
<evidence type="ECO:0000259" key="6">
    <source>
        <dbReference type="PROSITE" id="PS50043"/>
    </source>
</evidence>
<feature type="domain" description="HTH luxR-type" evidence="6">
    <location>
        <begin position="145"/>
        <end position="217"/>
    </location>
</feature>
<dbReference type="InterPro" id="IPR000792">
    <property type="entry name" value="Tscrpt_reg_LuxR_C"/>
</dbReference>
<keyword evidence="4" id="KW-0804">Transcription</keyword>
<keyword evidence="3 8" id="KW-0238">DNA-binding</keyword>
<name>A0A1H6IY69_MYCRU</name>
<dbReference type="Pfam" id="PF00072">
    <property type="entry name" value="Response_reg"/>
    <property type="match status" value="1"/>
</dbReference>
<dbReference type="PRINTS" id="PR00038">
    <property type="entry name" value="HTHLUXR"/>
</dbReference>
<dbReference type="InterPro" id="IPR011006">
    <property type="entry name" value="CheY-like_superfamily"/>
</dbReference>
<dbReference type="RefSeq" id="WP_157897609.1">
    <property type="nucleotide sequence ID" value="NZ_LT629971.1"/>
</dbReference>
<evidence type="ECO:0000313" key="8">
    <source>
        <dbReference type="EMBL" id="SEH54389.1"/>
    </source>
</evidence>
<evidence type="ECO:0000313" key="9">
    <source>
        <dbReference type="Proteomes" id="UP000182915"/>
    </source>
</evidence>
<keyword evidence="1 5" id="KW-0597">Phosphoprotein</keyword>
<dbReference type="EMBL" id="LT629971">
    <property type="protein sequence ID" value="SEH54389.1"/>
    <property type="molecule type" value="Genomic_DNA"/>
</dbReference>
<feature type="domain" description="Response regulatory" evidence="7">
    <location>
        <begin position="3"/>
        <end position="123"/>
    </location>
</feature>
<dbReference type="PANTHER" id="PTHR43214">
    <property type="entry name" value="TWO-COMPONENT RESPONSE REGULATOR"/>
    <property type="match status" value="1"/>
</dbReference>
<dbReference type="CDD" id="cd06170">
    <property type="entry name" value="LuxR_C_like"/>
    <property type="match status" value="1"/>
</dbReference>
<evidence type="ECO:0000259" key="7">
    <source>
        <dbReference type="PROSITE" id="PS50110"/>
    </source>
</evidence>
<reference evidence="9" key="1">
    <citation type="submission" date="2016-10" db="EMBL/GenBank/DDBJ databases">
        <authorList>
            <person name="Varghese N."/>
            <person name="Submissions S."/>
        </authorList>
    </citation>
    <scope>NUCLEOTIDE SEQUENCE [LARGE SCALE GENOMIC DNA]</scope>
    <source>
        <strain evidence="9">DSM 45405</strain>
    </source>
</reference>
<evidence type="ECO:0000256" key="4">
    <source>
        <dbReference type="ARBA" id="ARBA00023163"/>
    </source>
</evidence>
<evidence type="ECO:0000256" key="3">
    <source>
        <dbReference type="ARBA" id="ARBA00023125"/>
    </source>
</evidence>